<dbReference type="FunFam" id="2.10.25.10:FF:000674">
    <property type="entry name" value="Mucin-2"/>
    <property type="match status" value="1"/>
</dbReference>
<evidence type="ECO:0000259" key="9">
    <source>
        <dbReference type="PROSITE" id="PS51233"/>
    </source>
</evidence>
<dbReference type="GO" id="GO:0031012">
    <property type="term" value="C:extracellular matrix"/>
    <property type="evidence" value="ECO:0007669"/>
    <property type="project" value="TreeGrafter"/>
</dbReference>
<protein>
    <recommendedName>
        <fullName evidence="9">VWFD domain-containing protein</fullName>
    </recommendedName>
</protein>
<feature type="domain" description="VWFD" evidence="9">
    <location>
        <begin position="918"/>
        <end position="1090"/>
    </location>
</feature>
<keyword evidence="4" id="KW-0677">Repeat</keyword>
<feature type="compositionally biased region" description="Low complexity" evidence="7">
    <location>
        <begin position="1254"/>
        <end position="1272"/>
    </location>
</feature>
<evidence type="ECO:0000256" key="8">
    <source>
        <dbReference type="SAM" id="SignalP"/>
    </source>
</evidence>
<dbReference type="Pfam" id="PF08742">
    <property type="entry name" value="C8"/>
    <property type="match status" value="3"/>
</dbReference>
<reference evidence="10" key="1">
    <citation type="journal article" date="2022" name="bioRxiv">
        <title>Sequencing and chromosome-scale assembly of the giantPleurodeles waltlgenome.</title>
        <authorList>
            <person name="Brown T."/>
            <person name="Elewa A."/>
            <person name="Iarovenko S."/>
            <person name="Subramanian E."/>
            <person name="Araus A.J."/>
            <person name="Petzold A."/>
            <person name="Susuki M."/>
            <person name="Suzuki K.-i.T."/>
            <person name="Hayashi T."/>
            <person name="Toyoda A."/>
            <person name="Oliveira C."/>
            <person name="Osipova E."/>
            <person name="Leigh N.D."/>
            <person name="Simon A."/>
            <person name="Yun M.H."/>
        </authorList>
    </citation>
    <scope>NUCLEOTIDE SEQUENCE</scope>
    <source>
        <strain evidence="10">20211129_DDA</strain>
        <tissue evidence="10">Liver</tissue>
    </source>
</reference>
<comment type="caution">
    <text evidence="10">The sequence shown here is derived from an EMBL/GenBank/DDBJ whole genome shotgun (WGS) entry which is preliminary data.</text>
</comment>
<evidence type="ECO:0000256" key="6">
    <source>
        <dbReference type="ARBA" id="ARBA00023180"/>
    </source>
</evidence>
<dbReference type="Proteomes" id="UP001066276">
    <property type="component" value="Chromosome 3_2"/>
</dbReference>
<dbReference type="SMART" id="SM00216">
    <property type="entry name" value="VWD"/>
    <property type="match status" value="3"/>
</dbReference>
<feature type="domain" description="VWFD" evidence="9">
    <location>
        <begin position="86"/>
        <end position="256"/>
    </location>
</feature>
<dbReference type="InterPro" id="IPR001007">
    <property type="entry name" value="VWF_dom"/>
</dbReference>
<dbReference type="GO" id="GO:0005615">
    <property type="term" value="C:extracellular space"/>
    <property type="evidence" value="ECO:0007669"/>
    <property type="project" value="TreeGrafter"/>
</dbReference>
<dbReference type="Gene3D" id="2.10.25.10">
    <property type="entry name" value="Laminin"/>
    <property type="match status" value="3"/>
</dbReference>
<sequence length="1339" mass="146987">MIWAFLLSCCCASLLSYAVAEHNSMPGDTHFQEDFLHEISGADFKIIPAEGGLNDIGDPASHYKTWDDGVNMFNGLTNSSSGLGRARCSTWGSGNILTLDRDIYFFSGACNYIFVRVCQNTPPEVFNVQYQQGESGTMKVITILIGPINIVVQGQTITINNKRVKIPYSNNGIQIMKYGSQTTLIAKQQDLELSVFWDKFSLSVDVDSKYANQTCGMCGNFNGEHLDEFKEEGGNLVFPYQYAMIQQIDDPGVTCPFQTGASAMLPNDTYVTDCMELLDHVSLSCTVPKANFIGPCQRDLYYCSTPGMPNCVCSTLSQYSSQCANSMQPVNNWRSQTFCPITACPANQVYNESGMPCIATCTNPQYTCPSNHPGVYGCFCPKGTVLNDITGTGECVPVNECPCKINEQIYSQNETETSSCQTCQCLMGQWVCSDENCPGRCSIEGGSQISSFDTKMFQFHGICEYVLLSSSNLPHNGTLIAKFESCGISSSETCLSSLTYATFGDTLEPLETIVISNQDHLIVNTEIRPLPHVTDGLIVFRASSTHTVLYSDFGLEVVIQRLPVFSVYVSVHNSFAGSTKGLCGNFNQDTNDDFLSSSGISEGSVTLFVDSWKCSPNPHVCTAAKNKDINPCSMSVSNELCAEDHCSLLLKTDGVFAQCHKMVDPEPYYKRCVYAGCNYQETFAFICESLGSYARMCASRGIILINWRAIANCTIPCTGNQTFSYNTEACDRTCQSLSNRQYECYTPDVPLDGCNCPDGYYLDHLNKCVKPSLCPCYLPDNVILLPNHKSTVDGLTCYCMNGKLNCFGKPAIDTAVCTAPMEYKACGTGTKKWGAACAPTCQMKATGIRCIPTRCEPGCVCPSGLFEDLDGDCVEADSCSCEYGGHIYKTGQAMQKDCQSCWCMGGHWQCTENVKCASTCVLYGEGHINTFDGHQYVFDGNCEYSLVTDSCGVNNSLSSFKIVTENVICGRLGVTCSRAIRISIGATVIQLSDEQYTIIPNVHDPNIRVEKNNLFMTFDIFIPNKFIISLLWNKNMNLFIKLFKLGTANVCGLCGNYNGNQKDDYETRSKYVAPNMLAFVNSWKENPLCGDVNFIVDPCSKNPYRSAWAQKNCAVINSNIFAPCHSLEYQGPYYEACLHDACGCDSGGDCECLCDAIAAYAKKCLDKGVCIDWRRPDFCPVYCDYENTHKKVGTSSSYVYSGNVNCTWHYQPCQCPFSPHSYPNSNSEGCYKCTPEQYYDPVEGKCMPCVSPSTSTATPMTTPVTSTPPTSTKPGEGPMQPMGRVELLRIHAPGRTRRTTSERQGSSTSGGGRATVSFGNPGLLRKSCKETETAKQETR</sequence>
<dbReference type="EMBL" id="JANPWB010000006">
    <property type="protein sequence ID" value="KAJ1178631.1"/>
    <property type="molecule type" value="Genomic_DNA"/>
</dbReference>
<feature type="region of interest" description="Disordered" evidence="7">
    <location>
        <begin position="1254"/>
        <end position="1339"/>
    </location>
</feature>
<keyword evidence="3 8" id="KW-0732">Signal</keyword>
<feature type="compositionally biased region" description="Basic and acidic residues" evidence="7">
    <location>
        <begin position="1327"/>
        <end position="1339"/>
    </location>
</feature>
<keyword evidence="5" id="KW-1015">Disulfide bond</keyword>
<evidence type="ECO:0000256" key="1">
    <source>
        <dbReference type="ARBA" id="ARBA00004613"/>
    </source>
</evidence>
<evidence type="ECO:0000256" key="2">
    <source>
        <dbReference type="ARBA" id="ARBA00022525"/>
    </source>
</evidence>
<evidence type="ECO:0000256" key="7">
    <source>
        <dbReference type="SAM" id="MobiDB-lite"/>
    </source>
</evidence>
<accession>A0AAV7TQZ6</accession>
<name>A0AAV7TQZ6_PLEWA</name>
<keyword evidence="2" id="KW-0964">Secreted</keyword>
<organism evidence="10 11">
    <name type="scientific">Pleurodeles waltl</name>
    <name type="common">Iberian ribbed newt</name>
    <dbReference type="NCBI Taxonomy" id="8319"/>
    <lineage>
        <taxon>Eukaryota</taxon>
        <taxon>Metazoa</taxon>
        <taxon>Chordata</taxon>
        <taxon>Craniata</taxon>
        <taxon>Vertebrata</taxon>
        <taxon>Euteleostomi</taxon>
        <taxon>Amphibia</taxon>
        <taxon>Batrachia</taxon>
        <taxon>Caudata</taxon>
        <taxon>Salamandroidea</taxon>
        <taxon>Salamandridae</taxon>
        <taxon>Pleurodelinae</taxon>
        <taxon>Pleurodeles</taxon>
    </lineage>
</organism>
<keyword evidence="11" id="KW-1185">Reference proteome</keyword>
<dbReference type="InterPro" id="IPR036084">
    <property type="entry name" value="Ser_inhib-like_sf"/>
</dbReference>
<evidence type="ECO:0000313" key="10">
    <source>
        <dbReference type="EMBL" id="KAJ1178631.1"/>
    </source>
</evidence>
<keyword evidence="6" id="KW-0325">Glycoprotein</keyword>
<dbReference type="InterPro" id="IPR001846">
    <property type="entry name" value="VWF_type-D"/>
</dbReference>
<comment type="subcellular location">
    <subcellularLocation>
        <location evidence="1">Secreted</location>
    </subcellularLocation>
</comment>
<dbReference type="PROSITE" id="PS51233">
    <property type="entry name" value="VWFD"/>
    <property type="match status" value="3"/>
</dbReference>
<dbReference type="SMART" id="SM00832">
    <property type="entry name" value="C8"/>
    <property type="match status" value="3"/>
</dbReference>
<evidence type="ECO:0000256" key="4">
    <source>
        <dbReference type="ARBA" id="ARBA00022737"/>
    </source>
</evidence>
<dbReference type="PANTHER" id="PTHR11339">
    <property type="entry name" value="EXTRACELLULAR MATRIX GLYCOPROTEIN RELATED"/>
    <property type="match status" value="1"/>
</dbReference>
<dbReference type="InterPro" id="IPR050780">
    <property type="entry name" value="Mucin_vWF_Thrombospondin_sf"/>
</dbReference>
<dbReference type="FunFam" id="2.10.25.10:FF:000153">
    <property type="entry name" value="MUC5B isoform 1"/>
    <property type="match status" value="1"/>
</dbReference>
<evidence type="ECO:0000256" key="3">
    <source>
        <dbReference type="ARBA" id="ARBA00022729"/>
    </source>
</evidence>
<feature type="chain" id="PRO_5043989598" description="VWFD domain-containing protein" evidence="8">
    <location>
        <begin position="21"/>
        <end position="1339"/>
    </location>
</feature>
<dbReference type="InterPro" id="IPR014853">
    <property type="entry name" value="VWF/SSPO/ZAN-like_Cys-rich_dom"/>
</dbReference>
<dbReference type="InterPro" id="IPR002919">
    <property type="entry name" value="TIL_dom"/>
</dbReference>
<evidence type="ECO:0000256" key="5">
    <source>
        <dbReference type="ARBA" id="ARBA00023157"/>
    </source>
</evidence>
<feature type="domain" description="VWFD" evidence="9">
    <location>
        <begin position="439"/>
        <end position="622"/>
    </location>
</feature>
<dbReference type="Pfam" id="PF00094">
    <property type="entry name" value="VWD"/>
    <property type="match status" value="3"/>
</dbReference>
<evidence type="ECO:0000313" key="11">
    <source>
        <dbReference type="Proteomes" id="UP001066276"/>
    </source>
</evidence>
<dbReference type="SUPFAM" id="SSF57567">
    <property type="entry name" value="Serine protease inhibitors"/>
    <property type="match status" value="3"/>
</dbReference>
<proteinExistence type="predicted"/>
<dbReference type="SMART" id="SM00215">
    <property type="entry name" value="VWC_out"/>
    <property type="match status" value="2"/>
</dbReference>
<feature type="signal peptide" evidence="8">
    <location>
        <begin position="1"/>
        <end position="20"/>
    </location>
</feature>
<gene>
    <name evidence="10" type="ORF">NDU88_003874</name>
</gene>
<dbReference type="PANTHER" id="PTHR11339:SF264">
    <property type="entry name" value="MUCIN-6"/>
    <property type="match status" value="1"/>
</dbReference>
<dbReference type="Pfam" id="PF01826">
    <property type="entry name" value="TIL"/>
    <property type="match status" value="3"/>
</dbReference>
<dbReference type="SUPFAM" id="SSF57603">
    <property type="entry name" value="FnI-like domain"/>
    <property type="match status" value="1"/>
</dbReference>
<dbReference type="CDD" id="cd19941">
    <property type="entry name" value="TIL"/>
    <property type="match status" value="3"/>
</dbReference>